<protein>
    <submittedName>
        <fullName evidence="3">Uncharacterized protein</fullName>
    </submittedName>
</protein>
<evidence type="ECO:0000256" key="2">
    <source>
        <dbReference type="SAM" id="SignalP"/>
    </source>
</evidence>
<sequence>MKEAPMILSKRTFVLALVGGLSLLGSAGSHAQTQLASMSGALAQADGAAPTKAERSERAPLDLL</sequence>
<name>C7CFW3_METED</name>
<dbReference type="EMBL" id="FP103042">
    <property type="protein sequence ID" value="CAX23039.1"/>
    <property type="molecule type" value="Genomic_DNA"/>
</dbReference>
<dbReference type="KEGG" id="mdi:METDI1433"/>
<feature type="chain" id="PRO_5002975588" evidence="2">
    <location>
        <begin position="32"/>
        <end position="64"/>
    </location>
</feature>
<evidence type="ECO:0000313" key="3">
    <source>
        <dbReference type="EMBL" id="CAX23039.1"/>
    </source>
</evidence>
<reference evidence="4" key="1">
    <citation type="journal article" date="2009" name="PLoS ONE">
        <title>Methylobacterium genome sequences: a reference blueprint to investigate microbial metabolism of C1 compounds from natural and industrial sources.</title>
        <authorList>
            <person name="Vuilleumier S."/>
            <person name="Chistoserdova L."/>
            <person name="Lee M.-C."/>
            <person name="Bringel F."/>
            <person name="Lajus A."/>
            <person name="Zhou Y."/>
            <person name="Gourion B."/>
            <person name="Barbe V."/>
            <person name="Chang J."/>
            <person name="Cruveiller S."/>
            <person name="Dossat C."/>
            <person name="Gillett W."/>
            <person name="Gruffaz C."/>
            <person name="Haugen E."/>
            <person name="Hourcade E."/>
            <person name="Levy R."/>
            <person name="Mangenot S."/>
            <person name="Muller E."/>
            <person name="Nadalig T."/>
            <person name="Pagni M."/>
            <person name="Penny C."/>
            <person name="Peyraud R."/>
            <person name="Robinson D.G."/>
            <person name="Roche D."/>
            <person name="Rouy Z."/>
            <person name="Saenampechek C."/>
            <person name="Salvignol G."/>
            <person name="Vallenet D."/>
            <person name="Wu Z."/>
            <person name="Marx C.J."/>
            <person name="Vorholt J.A."/>
            <person name="Olson M.V."/>
            <person name="Kaul R."/>
            <person name="Weissenbach J."/>
            <person name="Medigue C."/>
            <person name="Lidstrom M.E."/>
        </authorList>
    </citation>
    <scope>NUCLEOTIDE SEQUENCE [LARGE SCALE GENOMIC DNA]</scope>
    <source>
        <strain evidence="4">DSM 6343 / CIP 106787 / DM4</strain>
    </source>
</reference>
<dbReference type="Proteomes" id="UP000008070">
    <property type="component" value="Chromosome"/>
</dbReference>
<proteinExistence type="predicted"/>
<feature type="region of interest" description="Disordered" evidence="1">
    <location>
        <begin position="43"/>
        <end position="64"/>
    </location>
</feature>
<evidence type="ECO:0000256" key="1">
    <source>
        <dbReference type="SAM" id="MobiDB-lite"/>
    </source>
</evidence>
<dbReference type="AlphaFoldDB" id="C7CFW3"/>
<dbReference type="HOGENOM" id="CLU_2862651_0_0_5"/>
<accession>C7CFW3</accession>
<feature type="signal peptide" evidence="2">
    <location>
        <begin position="1"/>
        <end position="31"/>
    </location>
</feature>
<gene>
    <name evidence="3" type="ORF">METD_I1433</name>
</gene>
<evidence type="ECO:0000313" key="4">
    <source>
        <dbReference type="Proteomes" id="UP000008070"/>
    </source>
</evidence>
<organism evidence="3 4">
    <name type="scientific">Methylorubrum extorquens (strain DSM 6343 / CIP 106787 / DM4)</name>
    <name type="common">Methylobacterium extorquens</name>
    <dbReference type="NCBI Taxonomy" id="661410"/>
    <lineage>
        <taxon>Bacteria</taxon>
        <taxon>Pseudomonadati</taxon>
        <taxon>Pseudomonadota</taxon>
        <taxon>Alphaproteobacteria</taxon>
        <taxon>Hyphomicrobiales</taxon>
        <taxon>Methylobacteriaceae</taxon>
        <taxon>Methylorubrum</taxon>
    </lineage>
</organism>
<feature type="compositionally biased region" description="Basic and acidic residues" evidence="1">
    <location>
        <begin position="52"/>
        <end position="64"/>
    </location>
</feature>
<keyword evidence="2" id="KW-0732">Signal</keyword>